<keyword evidence="3" id="KW-1185">Reference proteome</keyword>
<reference evidence="2 3" key="1">
    <citation type="submission" date="2019-09" db="EMBL/GenBank/DDBJ databases">
        <title>Genome sequence of Clostridium sp. EA1.</title>
        <authorList>
            <person name="Poehlein A."/>
            <person name="Bengelsdorf F.R."/>
            <person name="Daniel R."/>
        </authorList>
    </citation>
    <scope>NUCLEOTIDE SEQUENCE [LARGE SCALE GENOMIC DNA]</scope>
    <source>
        <strain evidence="2 3">EA1</strain>
    </source>
</reference>
<evidence type="ECO:0000256" key="1">
    <source>
        <dbReference type="SAM" id="Phobius"/>
    </source>
</evidence>
<accession>A0A6N8HZX6</accession>
<dbReference type="Proteomes" id="UP000469440">
    <property type="component" value="Unassembled WGS sequence"/>
</dbReference>
<gene>
    <name evidence="2" type="ORF">CAFE_18500</name>
</gene>
<keyword evidence="1" id="KW-0472">Membrane</keyword>
<dbReference type="EMBL" id="VWXL01000052">
    <property type="protein sequence ID" value="MVB11145.1"/>
    <property type="molecule type" value="Genomic_DNA"/>
</dbReference>
<dbReference type="AlphaFoldDB" id="A0A6N8HZX6"/>
<keyword evidence="1" id="KW-1133">Transmembrane helix</keyword>
<dbReference type="RefSeq" id="WP_156990469.1">
    <property type="nucleotide sequence ID" value="NZ_VWXL01000052.1"/>
</dbReference>
<feature type="transmembrane region" description="Helical" evidence="1">
    <location>
        <begin position="43"/>
        <end position="61"/>
    </location>
</feature>
<evidence type="ECO:0000313" key="2">
    <source>
        <dbReference type="EMBL" id="MVB11145.1"/>
    </source>
</evidence>
<sequence length="62" mass="7208">MSSIKMTQKDVKILRQLAEESDSGKIIEYFESYKEGQKRTESFRFWLPTIISVIALLVAILK</sequence>
<proteinExistence type="predicted"/>
<keyword evidence="1" id="KW-0812">Transmembrane</keyword>
<protein>
    <submittedName>
        <fullName evidence="2">Uncharacterized protein</fullName>
    </submittedName>
</protein>
<name>A0A6N8HZX6_9FIRM</name>
<comment type="caution">
    <text evidence="2">The sequence shown here is derived from an EMBL/GenBank/DDBJ whole genome shotgun (WGS) entry which is preliminary data.</text>
</comment>
<evidence type="ECO:0000313" key="3">
    <source>
        <dbReference type="Proteomes" id="UP000469440"/>
    </source>
</evidence>
<organism evidence="2 3">
    <name type="scientific">Caproicibacter fermentans</name>
    <dbReference type="NCBI Taxonomy" id="2576756"/>
    <lineage>
        <taxon>Bacteria</taxon>
        <taxon>Bacillati</taxon>
        <taxon>Bacillota</taxon>
        <taxon>Clostridia</taxon>
        <taxon>Eubacteriales</taxon>
        <taxon>Acutalibacteraceae</taxon>
        <taxon>Caproicibacter</taxon>
    </lineage>
</organism>